<dbReference type="Pfam" id="PF21854">
    <property type="entry name" value="Treslin_N"/>
    <property type="match status" value="1"/>
</dbReference>
<feature type="region of interest" description="Disordered" evidence="1">
    <location>
        <begin position="982"/>
        <end position="1442"/>
    </location>
</feature>
<organism evidence="6 7">
    <name type="scientific">Felis catus</name>
    <name type="common">Cat</name>
    <name type="synonym">Felis silvestris catus</name>
    <dbReference type="NCBI Taxonomy" id="9685"/>
    <lineage>
        <taxon>Eukaryota</taxon>
        <taxon>Metazoa</taxon>
        <taxon>Chordata</taxon>
        <taxon>Craniata</taxon>
        <taxon>Vertebrata</taxon>
        <taxon>Euteleostomi</taxon>
        <taxon>Mammalia</taxon>
        <taxon>Eutheria</taxon>
        <taxon>Laurasiatheria</taxon>
        <taxon>Carnivora</taxon>
        <taxon>Feliformia</taxon>
        <taxon>Felidae</taxon>
        <taxon>Felinae</taxon>
        <taxon>Felis</taxon>
    </lineage>
</organism>
<feature type="compositionally biased region" description="Low complexity" evidence="1">
    <location>
        <begin position="1285"/>
        <end position="1296"/>
    </location>
</feature>
<dbReference type="InterPro" id="IPR032746">
    <property type="entry name" value="Treslin_M"/>
</dbReference>
<feature type="compositionally biased region" description="Polar residues" evidence="1">
    <location>
        <begin position="1090"/>
        <end position="1099"/>
    </location>
</feature>
<protein>
    <recommendedName>
        <fullName evidence="8">TOPBP1 interacting checkpoint and replication regulator</fullName>
    </recommendedName>
</protein>
<feature type="region of interest" description="Disordered" evidence="1">
    <location>
        <begin position="1782"/>
        <end position="1809"/>
    </location>
</feature>
<evidence type="ECO:0000256" key="1">
    <source>
        <dbReference type="SAM" id="MobiDB-lite"/>
    </source>
</evidence>
<feature type="compositionally biased region" description="Low complexity" evidence="1">
    <location>
        <begin position="1909"/>
        <end position="1920"/>
    </location>
</feature>
<feature type="compositionally biased region" description="Basic and acidic residues" evidence="1">
    <location>
        <begin position="1782"/>
        <end position="1802"/>
    </location>
</feature>
<evidence type="ECO:0000259" key="5">
    <source>
        <dbReference type="Pfam" id="PF21855"/>
    </source>
</evidence>
<sequence>MACCHNVMLLLDTAGGAAGRSPARRAALRLLTYLSCRFGLARVRWAFKFFDSQGARSRPSRVSDFRELGARSWEDFEEELDAVLGDGAHGAHLPGPASRASHTHGALMETLLDYQWDRPEITSPTKPILRSSGRRLLDVESEAKEAETALGGFVNAVFLLAPCPHSQRELLQFVSGCEAQAQRLPPAPKQVMEKLLPKRVQEVMIARKITLYWVDTTEWPKLWESPDHLGYWTVCQLLHLVGGTILPSETFSQDCTKAGKILLGSEKKLSSESPLTSWISTLPSDATLNCLLYNSPAYEASFPRMEGMLFLPVEDKEIQETWTVTLEPLAMHQRHFQKPVRIFLKGTAARWSLPASSILGTDSWLLQSPEESKSTQRLLFQQLVSRLTAEDLHLVASVDPGEGWPPITGVISPLSTNATILTVFRTEEAEFQRHFLQTVVAESPQDTASLFSDVMDIVLSQIHSSFEDPATCAPPVPEWAQQELGRTGPWSAAVMEKWFPCSNLTGASSSLMESFWLLQAASSNKEESSKTESELTCCLSDLYQRKSREESTVSNQEDSKKKRGVPRTPVRQKMNTMCRSLKMLNVARLNVKAQKSCPDGSPDATGEKGIPRAAVGRTADKVENRGRTLRSSKPKDLKTEEELLSYIHENYQKTVATGEIMLHSCARNMISTIKAFLKSKGTKELEMNCLNEVKNRLLKTSKSLRQNLGKKLDEDKVRECRLQVFLRLEMCLQCPSLHESVDDMEQVVKEVTDLLRMVCLTEDSAYLAKFLEEILELYIGSIPKTLGTLYDSLGFMIPQKLAGVLPLDFFSDDSMTQESRSPLLSVPLLSSAQRSVSGGTESDQLEELRTRSAKKRRKNALIRHKSIAEVSQNLRQIEIPKVSKRATKHEGSHLTLQQPPVLAKDTVQEVTKVRRNLFNHEMISPSKRLAKRGLPRSHSVSVVEGLENKLNNLKKKTKGYHKLLTKSVAETPVHKQVSRRLLHRQIKGRSSEPGPDIDIVEESPEKGADEISLRRSPRIKQLSLSRTNSGSFYSASQPKSRSVQRVHSFQQDKSDQREKSPNRSIRSPKRLLFGALHEMVSPSEKGSARLQRTSRSTLGSEIPTAYQTPKKSNRKSPSSSKATPRRFPRMPRTPLRTRERWQKPPTEVTPVKQAMFEESLKDSSQDWGSPSQPKVTPQKGCSLAKGGTSPLEKKIPRTPGRPGGQPAGFLRNSTWPLSVTSSPESTPCPAAPNGTAGLSPAGSSPRVAASGARGETPPDQEHHRPCVPGASQAGELAQKGKEKASSTPGSPGTTSLVPPPSPPPEKPFTFPSGKVSKKSPFQKFSTNSPSPREMDWREPWKAPNVASPLSCPAPSTPPRILQNAQSDPAPPRPPSKTGKRCREPSDLASSFLEHQPSASAAPREAPADNPAASTDAGKDQKEVSLSLRSSPERHSYPGLGFRRDWRLSSPLLMASDTEYLTLLDKAQLDGSDGLKSDVAPMGEERQSRTMVAKEKSSPSSPGVLPSPHSCGPGSPLTPSYDLRCTADRRQRQAAAQLEDLQASARLPEAPASPQTYEVELEMRASGLPKLRIRKIDPGCLCEAESLRRAGSSRGDESSLPGVGLPRAGRSSGRPEATYVSPPCLRPSHSTPGKSGGQMYICQSCTPTRGPSSTPSPFQTDGSVPWTPSPKHSGKTTPDTIRDWPRRKRAVGSSSAVRSEVSADLPAGVSLLEPERRERGPELSISRTPLLGDFELEGVCQLPDHSPPGDSVPKAEEACSWGQFGLGSRKRLLPAEEEMECQAKRACDGQRGDPELSKSEERSPGVSVLYLPSTGDDEVFFSGSTPSPGCAVRSGVSASGLQALTQSPLLFQGRTPSSRWNDARGGGPAPSPALGSWSHTASCCPLAPRRGSAGGPSPGAGAPGPPPASRPASAAPPAASPARRRRSAAGAAPLGASRPVPRPSRAQSPARIIPDRRRQVLRYLANL</sequence>
<gene>
    <name evidence="6" type="primary">TICRR</name>
</gene>
<dbReference type="GeneTree" id="ENSGT00390000005222"/>
<dbReference type="InterPro" id="IPR053919">
    <property type="entry name" value="Treslin_N"/>
</dbReference>
<feature type="region of interest" description="Disordered" evidence="1">
    <location>
        <begin position="548"/>
        <end position="572"/>
    </location>
</feature>
<evidence type="ECO:0008006" key="8">
    <source>
        <dbReference type="Google" id="ProtNLM"/>
    </source>
</evidence>
<feature type="compositionally biased region" description="Basic and acidic residues" evidence="1">
    <location>
        <begin position="1430"/>
        <end position="1442"/>
    </location>
</feature>
<feature type="compositionally biased region" description="Polar residues" evidence="1">
    <location>
        <begin position="1022"/>
        <end position="1049"/>
    </location>
</feature>
<evidence type="ECO:0000259" key="4">
    <source>
        <dbReference type="Pfam" id="PF21854"/>
    </source>
</evidence>
<dbReference type="PANTHER" id="PTHR21556">
    <property type="entry name" value="TRESLIN"/>
    <property type="match status" value="1"/>
</dbReference>
<feature type="domain" description="Treslin N-terminal" evidence="4">
    <location>
        <begin position="5"/>
        <end position="202"/>
    </location>
</feature>
<feature type="compositionally biased region" description="Polar residues" evidence="1">
    <location>
        <begin position="1211"/>
        <end position="1225"/>
    </location>
</feature>
<feature type="compositionally biased region" description="Basic and acidic residues" evidence="1">
    <location>
        <begin position="1482"/>
        <end position="1496"/>
    </location>
</feature>
<feature type="compositionally biased region" description="Gly residues" evidence="1">
    <location>
        <begin position="1891"/>
        <end position="1901"/>
    </location>
</feature>
<feature type="compositionally biased region" description="Low complexity" evidence="1">
    <location>
        <begin position="1927"/>
        <end position="1938"/>
    </location>
</feature>
<feature type="compositionally biased region" description="Basic and acidic residues" evidence="1">
    <location>
        <begin position="1050"/>
        <end position="1061"/>
    </location>
</feature>
<dbReference type="Proteomes" id="UP000823872">
    <property type="component" value="Chromosome B3"/>
</dbReference>
<dbReference type="Pfam" id="PF15292">
    <property type="entry name" value="Treslin_M"/>
    <property type="match status" value="1"/>
</dbReference>
<dbReference type="PANTHER" id="PTHR21556:SF2">
    <property type="entry name" value="TRESLIN"/>
    <property type="match status" value="1"/>
</dbReference>
<feature type="compositionally biased region" description="Basic and acidic residues" evidence="1">
    <location>
        <begin position="1003"/>
        <end position="1013"/>
    </location>
</feature>
<feature type="compositionally biased region" description="Polar residues" evidence="1">
    <location>
        <begin position="1165"/>
        <end position="1175"/>
    </location>
</feature>
<feature type="compositionally biased region" description="Low complexity" evidence="1">
    <location>
        <begin position="1643"/>
        <end position="1656"/>
    </location>
</feature>
<feature type="region of interest" description="Disordered" evidence="1">
    <location>
        <begin position="1846"/>
        <end position="1955"/>
    </location>
</feature>
<reference evidence="6 7" key="1">
    <citation type="submission" date="2021-02" db="EMBL/GenBank/DDBJ databases">
        <title>Safari Cat Assemblies.</title>
        <authorList>
            <person name="Bredemeyer K.R."/>
            <person name="Murphy W.J."/>
        </authorList>
    </citation>
    <scope>NUCLEOTIDE SEQUENCE [LARGE SCALE GENOMIC DNA]</scope>
</reference>
<feature type="signal peptide" evidence="2">
    <location>
        <begin position="1"/>
        <end position="19"/>
    </location>
</feature>
<dbReference type="InterPro" id="IPR053920">
    <property type="entry name" value="Treslin_STD"/>
</dbReference>
<evidence type="ECO:0000259" key="3">
    <source>
        <dbReference type="Pfam" id="PF15292"/>
    </source>
</evidence>
<keyword evidence="7" id="KW-1185">Reference proteome</keyword>
<feature type="compositionally biased region" description="Low complexity" evidence="1">
    <location>
        <begin position="1497"/>
        <end position="1509"/>
    </location>
</feature>
<reference evidence="6" key="2">
    <citation type="submission" date="2025-08" db="UniProtKB">
        <authorList>
            <consortium name="Ensembl"/>
        </authorList>
    </citation>
    <scope>IDENTIFICATION</scope>
    <source>
        <strain evidence="6">breed Abyssinian</strain>
    </source>
</reference>
<feature type="compositionally biased region" description="Polar residues" evidence="1">
    <location>
        <begin position="1846"/>
        <end position="1859"/>
    </location>
</feature>
<feature type="region of interest" description="Disordered" evidence="1">
    <location>
        <begin position="1469"/>
        <end position="1555"/>
    </location>
</feature>
<feature type="chain" id="PRO_5045748376" description="TOPBP1 interacting checkpoint and replication regulator" evidence="2">
    <location>
        <begin position="20"/>
        <end position="1966"/>
    </location>
</feature>
<accession>A0ABI7XNS7</accession>
<evidence type="ECO:0000313" key="7">
    <source>
        <dbReference type="Proteomes" id="UP000823872"/>
    </source>
</evidence>
<keyword evidence="2" id="KW-0732">Signal</keyword>
<reference evidence="6" key="3">
    <citation type="submission" date="2025-09" db="UniProtKB">
        <authorList>
            <consortium name="Ensembl"/>
        </authorList>
    </citation>
    <scope>IDENTIFICATION</scope>
    <source>
        <strain evidence="6">breed Abyssinian</strain>
    </source>
</reference>
<feature type="compositionally biased region" description="Pro residues" evidence="1">
    <location>
        <begin position="1297"/>
        <end position="1306"/>
    </location>
</feature>
<feature type="domain" description="Treslin M" evidence="3">
    <location>
        <begin position="281"/>
        <end position="424"/>
    </location>
</feature>
<dbReference type="InterPro" id="IPR026153">
    <property type="entry name" value="Treslin"/>
</dbReference>
<dbReference type="Pfam" id="PF21855">
    <property type="entry name" value="Treslin_STD"/>
    <property type="match status" value="1"/>
</dbReference>
<dbReference type="Ensembl" id="ENSFCTT00005035208.1">
    <property type="protein sequence ID" value="ENSFCTP00005024124.1"/>
    <property type="gene ID" value="ENSFCTG00005012427.1"/>
</dbReference>
<feature type="domain" description="Treslin STD" evidence="5">
    <location>
        <begin position="641"/>
        <end position="793"/>
    </location>
</feature>
<evidence type="ECO:0000256" key="2">
    <source>
        <dbReference type="SAM" id="SignalP"/>
    </source>
</evidence>
<feature type="region of interest" description="Disordered" evidence="1">
    <location>
        <begin position="1586"/>
        <end position="1702"/>
    </location>
</feature>
<evidence type="ECO:0000313" key="6">
    <source>
        <dbReference type="Ensembl" id="ENSFCTP00005024124.1"/>
    </source>
</evidence>
<name>A0ABI7XNS7_FELCA</name>
<proteinExistence type="predicted"/>